<dbReference type="PANTHER" id="PTHR11108">
    <property type="entry name" value="FERROCHELATASE"/>
    <property type="match status" value="1"/>
</dbReference>
<comment type="caution">
    <text evidence="7">Lacks conserved residue(s) required for the propagation of feature annotation.</text>
</comment>
<keyword evidence="7" id="KW-0479">Metal-binding</keyword>
<protein>
    <recommendedName>
        <fullName evidence="7">Coproporphyrin III ferrochelatase</fullName>
        <ecNumber evidence="7">4.99.1.9</ecNumber>
    </recommendedName>
</protein>
<evidence type="ECO:0000256" key="8">
    <source>
        <dbReference type="RuleBase" id="RU004185"/>
    </source>
</evidence>
<keyword evidence="7" id="KW-0963">Cytoplasm</keyword>
<dbReference type="CDD" id="cd03411">
    <property type="entry name" value="Ferrochelatase_N"/>
    <property type="match status" value="1"/>
</dbReference>
<evidence type="ECO:0000256" key="1">
    <source>
        <dbReference type="ARBA" id="ARBA00004744"/>
    </source>
</evidence>
<dbReference type="Gene3D" id="3.40.50.1400">
    <property type="match status" value="2"/>
</dbReference>
<gene>
    <name evidence="7" type="primary">cpfC</name>
    <name evidence="9" type="ORF">AB8O55_06275</name>
</gene>
<comment type="similarity">
    <text evidence="7 8">Belongs to the ferrochelatase family.</text>
</comment>
<feature type="binding site" evidence="7">
    <location>
        <position position="181"/>
    </location>
    <ligand>
        <name>Fe(2+)</name>
        <dbReference type="ChEBI" id="CHEBI:29033"/>
    </ligand>
</feature>
<keyword evidence="2 7" id="KW-0408">Iron</keyword>
<evidence type="ECO:0000313" key="9">
    <source>
        <dbReference type="EMBL" id="MEY8038996.1"/>
    </source>
</evidence>
<evidence type="ECO:0000256" key="3">
    <source>
        <dbReference type="ARBA" id="ARBA00023133"/>
    </source>
</evidence>
<evidence type="ECO:0000313" key="10">
    <source>
        <dbReference type="Proteomes" id="UP001564626"/>
    </source>
</evidence>
<dbReference type="InterPro" id="IPR001015">
    <property type="entry name" value="Ferrochelatase"/>
</dbReference>
<organism evidence="9 10">
    <name type="scientific">Saccharopolyspora cebuensis</name>
    <dbReference type="NCBI Taxonomy" id="418759"/>
    <lineage>
        <taxon>Bacteria</taxon>
        <taxon>Bacillati</taxon>
        <taxon>Actinomycetota</taxon>
        <taxon>Actinomycetes</taxon>
        <taxon>Pseudonocardiales</taxon>
        <taxon>Pseudonocardiaceae</taxon>
        <taxon>Saccharopolyspora</taxon>
    </lineage>
</organism>
<feature type="binding site" evidence="7">
    <location>
        <position position="268"/>
    </location>
    <ligand>
        <name>Fe(2+)</name>
        <dbReference type="ChEBI" id="CHEBI:29033"/>
    </ligand>
</feature>
<comment type="caution">
    <text evidence="9">The sequence shown here is derived from an EMBL/GenBank/DDBJ whole genome shotgun (WGS) entry which is preliminary data.</text>
</comment>
<dbReference type="PANTHER" id="PTHR11108:SF1">
    <property type="entry name" value="FERROCHELATASE, MITOCHONDRIAL"/>
    <property type="match status" value="1"/>
</dbReference>
<evidence type="ECO:0000256" key="5">
    <source>
        <dbReference type="ARBA" id="ARBA00023244"/>
    </source>
</evidence>
<dbReference type="NCBIfam" id="NF000689">
    <property type="entry name" value="PRK00035.2-1"/>
    <property type="match status" value="1"/>
</dbReference>
<comment type="subcellular location">
    <subcellularLocation>
        <location evidence="7">Cytoplasm</location>
    </subcellularLocation>
</comment>
<dbReference type="InterPro" id="IPR033644">
    <property type="entry name" value="Ferrochelatase_C"/>
</dbReference>
<proteinExistence type="inferred from homology"/>
<keyword evidence="10" id="KW-1185">Reference proteome</keyword>
<dbReference type="EC" id="4.99.1.9" evidence="7"/>
<keyword evidence="3 7" id="KW-0350">Heme biosynthesis</keyword>
<keyword evidence="4 7" id="KW-0456">Lyase</keyword>
<evidence type="ECO:0000256" key="7">
    <source>
        <dbReference type="HAMAP-Rule" id="MF_00323"/>
    </source>
</evidence>
<dbReference type="NCBIfam" id="TIGR00109">
    <property type="entry name" value="hemH"/>
    <property type="match status" value="1"/>
</dbReference>
<feature type="binding site" evidence="7">
    <location>
        <position position="52"/>
    </location>
    <ligand>
        <name>Fe-coproporphyrin III</name>
        <dbReference type="ChEBI" id="CHEBI:68438"/>
    </ligand>
</feature>
<dbReference type="SUPFAM" id="SSF53800">
    <property type="entry name" value="Chelatase"/>
    <property type="match status" value="1"/>
</dbReference>
<dbReference type="InterPro" id="IPR033659">
    <property type="entry name" value="Ferrochelatase_N"/>
</dbReference>
<evidence type="ECO:0000256" key="6">
    <source>
        <dbReference type="ARBA" id="ARBA00024536"/>
    </source>
</evidence>
<evidence type="ECO:0000256" key="4">
    <source>
        <dbReference type="ARBA" id="ARBA00023239"/>
    </source>
</evidence>
<dbReference type="Pfam" id="PF00762">
    <property type="entry name" value="Ferrochelatase"/>
    <property type="match status" value="1"/>
</dbReference>
<dbReference type="RefSeq" id="WP_345366377.1">
    <property type="nucleotide sequence ID" value="NZ_BAABII010000016.1"/>
</dbReference>
<keyword evidence="5 7" id="KW-0627">Porphyrin biosynthesis</keyword>
<dbReference type="HAMAP" id="MF_00323">
    <property type="entry name" value="Ferrochelatase"/>
    <property type="match status" value="1"/>
</dbReference>
<comment type="function">
    <text evidence="7">Involved in coproporphyrin-dependent heme b biosynthesis. Catalyzes the insertion of ferrous iron into coproporphyrin III to form Fe-coproporphyrin III.</text>
</comment>
<dbReference type="CDD" id="cd00419">
    <property type="entry name" value="Ferrochelatase_C"/>
    <property type="match status" value="1"/>
</dbReference>
<reference evidence="9 10" key="1">
    <citation type="submission" date="2024-08" db="EMBL/GenBank/DDBJ databases">
        <title>Genome mining of Saccharopolyspora cebuensis PGLac3 from Nigerian medicinal plant.</title>
        <authorList>
            <person name="Ezeobiora C.E."/>
            <person name="Igbokwe N.H."/>
            <person name="Amin D.H."/>
            <person name="Mendie U.E."/>
        </authorList>
    </citation>
    <scope>NUCLEOTIDE SEQUENCE [LARGE SCALE GENOMIC DNA]</scope>
    <source>
        <strain evidence="9 10">PGLac3</strain>
    </source>
</reference>
<comment type="catalytic activity">
    <reaction evidence="6">
        <text>Fe-coproporphyrin III + 2 H(+) = coproporphyrin III + Fe(2+)</text>
        <dbReference type="Rhea" id="RHEA:49572"/>
        <dbReference type="ChEBI" id="CHEBI:15378"/>
        <dbReference type="ChEBI" id="CHEBI:29033"/>
        <dbReference type="ChEBI" id="CHEBI:68438"/>
        <dbReference type="ChEBI" id="CHEBI:131725"/>
        <dbReference type="EC" id="4.99.1.9"/>
    </reaction>
    <physiologicalReaction direction="right-to-left" evidence="6">
        <dbReference type="Rhea" id="RHEA:49574"/>
    </physiologicalReaction>
</comment>
<sequence>MSFDALLYLSFGGPEGPEEVRPFLENVTRGRGVPPERLDEVAEHYLHFGGVSPINRLNRDIMAELERQLAAQGRELPLYFGNRNWHPMVEDTVGRMAEDGVRRALVFATSAWGGYSGCKQYHEDIARARAAVGEGAPELVKLRQFFDHPLFVEANADAIRRATEQLPAELREQARLVFTAHSIPERADEQPGPDGRPHWYSRQVAEAARLVAEQLGAQGHDVVWQSRSGPPEVPWLEPDIVDHIEALHAKGVPAVVVSPIGFVSDHLEVIWDLDNEAKEKAEELGVGFARAATVGTDPRYPELIAELVSEHLDEAAPRKLSLLPAAGCSPNGEPCAPGCC</sequence>
<feature type="binding site" evidence="7">
    <location>
        <position position="121"/>
    </location>
    <ligand>
        <name>Fe-coproporphyrin III</name>
        <dbReference type="ChEBI" id="CHEBI:68438"/>
    </ligand>
</feature>
<dbReference type="EMBL" id="JBGEHV010000007">
    <property type="protein sequence ID" value="MEY8038996.1"/>
    <property type="molecule type" value="Genomic_DNA"/>
</dbReference>
<evidence type="ECO:0000256" key="2">
    <source>
        <dbReference type="ARBA" id="ARBA00023004"/>
    </source>
</evidence>
<name>A0ABV4CGP8_9PSEU</name>
<accession>A0ABV4CGP8</accession>
<comment type="pathway">
    <text evidence="1 7">Porphyrin-containing compound metabolism; protoheme biosynthesis.</text>
</comment>
<dbReference type="Proteomes" id="UP001564626">
    <property type="component" value="Unassembled WGS sequence"/>
</dbReference>